<dbReference type="AlphaFoldDB" id="A0A645DUY8"/>
<evidence type="ECO:0000256" key="3">
    <source>
        <dbReference type="ARBA" id="ARBA00023027"/>
    </source>
</evidence>
<protein>
    <submittedName>
        <fullName evidence="5">3-dehydroquinate synthase</fullName>
        <ecNumber evidence="5">4.2.3.4</ecNumber>
    </submittedName>
</protein>
<comment type="caution">
    <text evidence="5">The sequence shown here is derived from an EMBL/GenBank/DDBJ whole genome shotgun (WGS) entry which is preliminary data.</text>
</comment>
<evidence type="ECO:0000256" key="2">
    <source>
        <dbReference type="ARBA" id="ARBA00022723"/>
    </source>
</evidence>
<feature type="domain" description="3-dehydroquinate synthase C-terminal" evidence="4">
    <location>
        <begin position="1"/>
        <end position="134"/>
    </location>
</feature>
<gene>
    <name evidence="5" type="primary">aroB_31</name>
    <name evidence="5" type="ORF">SDC9_140312</name>
</gene>
<evidence type="ECO:0000256" key="1">
    <source>
        <dbReference type="ARBA" id="ARBA00001941"/>
    </source>
</evidence>
<dbReference type="GO" id="GO:0046872">
    <property type="term" value="F:metal ion binding"/>
    <property type="evidence" value="ECO:0007669"/>
    <property type="project" value="UniProtKB-KW"/>
</dbReference>
<accession>A0A645DUY8</accession>
<keyword evidence="3" id="KW-0520">NAD</keyword>
<proteinExistence type="predicted"/>
<dbReference type="InterPro" id="IPR056179">
    <property type="entry name" value="DHQS_C"/>
</dbReference>
<dbReference type="Pfam" id="PF24621">
    <property type="entry name" value="DHQS_C"/>
    <property type="match status" value="1"/>
</dbReference>
<name>A0A645DUY8_9ZZZZ</name>
<reference evidence="5" key="1">
    <citation type="submission" date="2019-08" db="EMBL/GenBank/DDBJ databases">
        <authorList>
            <person name="Kucharzyk K."/>
            <person name="Murdoch R.W."/>
            <person name="Higgins S."/>
            <person name="Loffler F."/>
        </authorList>
    </citation>
    <scope>NUCLEOTIDE SEQUENCE</scope>
</reference>
<sequence length="176" mass="19528">MGEVIKTFLLGDAVSFERLVLEGKNFPVEEMIQRCVQIKAAVVLADEREEDGRRLLNLGHTIGHALEQVSGYSVDHGQAVAYGIFVIYRIAASLRVCSAELANKVEALLRKFGFPLHYEFSVEALTLAMVQDKKRQGESITVVLPEAVGSCRLHTLPLEKFRDLVTEALYKAGEPL</sequence>
<evidence type="ECO:0000313" key="5">
    <source>
        <dbReference type="EMBL" id="MPM93176.1"/>
    </source>
</evidence>
<dbReference type="PANTHER" id="PTHR43622:SF1">
    <property type="entry name" value="3-DEHYDROQUINATE SYNTHASE"/>
    <property type="match status" value="1"/>
</dbReference>
<dbReference type="PANTHER" id="PTHR43622">
    <property type="entry name" value="3-DEHYDROQUINATE SYNTHASE"/>
    <property type="match status" value="1"/>
</dbReference>
<comment type="cofactor">
    <cofactor evidence="1">
        <name>Co(2+)</name>
        <dbReference type="ChEBI" id="CHEBI:48828"/>
    </cofactor>
</comment>
<dbReference type="SUPFAM" id="SSF56796">
    <property type="entry name" value="Dehydroquinate synthase-like"/>
    <property type="match status" value="1"/>
</dbReference>
<organism evidence="5">
    <name type="scientific">bioreactor metagenome</name>
    <dbReference type="NCBI Taxonomy" id="1076179"/>
    <lineage>
        <taxon>unclassified sequences</taxon>
        <taxon>metagenomes</taxon>
        <taxon>ecological metagenomes</taxon>
    </lineage>
</organism>
<keyword evidence="5" id="KW-0456">Lyase</keyword>
<dbReference type="EMBL" id="VSSQ01040016">
    <property type="protein sequence ID" value="MPM93176.1"/>
    <property type="molecule type" value="Genomic_DNA"/>
</dbReference>
<keyword evidence="2" id="KW-0479">Metal-binding</keyword>
<dbReference type="GO" id="GO:0003856">
    <property type="term" value="F:3-dehydroquinate synthase activity"/>
    <property type="evidence" value="ECO:0007669"/>
    <property type="project" value="UniProtKB-EC"/>
</dbReference>
<dbReference type="EC" id="4.2.3.4" evidence="5"/>
<dbReference type="Gene3D" id="1.20.1090.10">
    <property type="entry name" value="Dehydroquinate synthase-like - alpha domain"/>
    <property type="match status" value="1"/>
</dbReference>
<dbReference type="InterPro" id="IPR050071">
    <property type="entry name" value="Dehydroquinate_synthase"/>
</dbReference>
<evidence type="ECO:0000259" key="4">
    <source>
        <dbReference type="Pfam" id="PF24621"/>
    </source>
</evidence>